<accession>A0AAD7B305</accession>
<keyword evidence="2" id="KW-1185">Reference proteome</keyword>
<evidence type="ECO:0000313" key="2">
    <source>
        <dbReference type="Proteomes" id="UP001221142"/>
    </source>
</evidence>
<dbReference type="EMBL" id="JARKIF010000047">
    <property type="protein sequence ID" value="KAJ7607982.1"/>
    <property type="molecule type" value="Genomic_DNA"/>
</dbReference>
<dbReference type="Proteomes" id="UP001221142">
    <property type="component" value="Unassembled WGS sequence"/>
</dbReference>
<sequence>MSVFSASLQIVLLGRQTTYYRPGRPAHAHAWVRCVSESEPFSGRGGWRTLETSGMPLALLLGREPVDRGMEDAGEAHLRLYPTRAPVPVSSEWDSCDNPTGTSTRVRLSPLHYCLCDSAPSIICLYAWNNESSICTLLLPALVVLVQSPSPLALDNSRLALHTCIAFHLSQSARSLPPSTTLDHLCCPTLEQLYDPASLAISRYLGEASGRPSSVLPLLSMPIRPSPVARDRSMRMRRWIHYARDTSHSARDVATRAGRWAVVEVGRPVGVTPRVRRIMRIGYGESWDCSGWHEFGEGFGWGGGRGEWGKGEGPGGEVANFRISSL</sequence>
<reference evidence="1" key="1">
    <citation type="submission" date="2023-03" db="EMBL/GenBank/DDBJ databases">
        <title>Massive genome expansion in bonnet fungi (Mycena s.s.) driven by repeated elements and novel gene families across ecological guilds.</title>
        <authorList>
            <consortium name="Lawrence Berkeley National Laboratory"/>
            <person name="Harder C.B."/>
            <person name="Miyauchi S."/>
            <person name="Viragh M."/>
            <person name="Kuo A."/>
            <person name="Thoen E."/>
            <person name="Andreopoulos B."/>
            <person name="Lu D."/>
            <person name="Skrede I."/>
            <person name="Drula E."/>
            <person name="Henrissat B."/>
            <person name="Morin E."/>
            <person name="Kohler A."/>
            <person name="Barry K."/>
            <person name="LaButti K."/>
            <person name="Morin E."/>
            <person name="Salamov A."/>
            <person name="Lipzen A."/>
            <person name="Mereny Z."/>
            <person name="Hegedus B."/>
            <person name="Baldrian P."/>
            <person name="Stursova M."/>
            <person name="Weitz H."/>
            <person name="Taylor A."/>
            <person name="Grigoriev I.V."/>
            <person name="Nagy L.G."/>
            <person name="Martin F."/>
            <person name="Kauserud H."/>
        </authorList>
    </citation>
    <scope>NUCLEOTIDE SEQUENCE</scope>
    <source>
        <strain evidence="1">9284</strain>
    </source>
</reference>
<organism evidence="1 2">
    <name type="scientific">Roridomyces roridus</name>
    <dbReference type="NCBI Taxonomy" id="1738132"/>
    <lineage>
        <taxon>Eukaryota</taxon>
        <taxon>Fungi</taxon>
        <taxon>Dikarya</taxon>
        <taxon>Basidiomycota</taxon>
        <taxon>Agaricomycotina</taxon>
        <taxon>Agaricomycetes</taxon>
        <taxon>Agaricomycetidae</taxon>
        <taxon>Agaricales</taxon>
        <taxon>Marasmiineae</taxon>
        <taxon>Mycenaceae</taxon>
        <taxon>Roridomyces</taxon>
    </lineage>
</organism>
<proteinExistence type="predicted"/>
<dbReference type="AlphaFoldDB" id="A0AAD7B305"/>
<name>A0AAD7B305_9AGAR</name>
<protein>
    <submittedName>
        <fullName evidence="1">Uncharacterized protein</fullName>
    </submittedName>
</protein>
<gene>
    <name evidence="1" type="ORF">FB45DRAFT_1130803</name>
</gene>
<evidence type="ECO:0000313" key="1">
    <source>
        <dbReference type="EMBL" id="KAJ7607982.1"/>
    </source>
</evidence>
<comment type="caution">
    <text evidence="1">The sequence shown here is derived from an EMBL/GenBank/DDBJ whole genome shotgun (WGS) entry which is preliminary data.</text>
</comment>